<keyword evidence="3" id="KW-1185">Reference proteome</keyword>
<dbReference type="Pfam" id="PF16874">
    <property type="entry name" value="Glyco_hydro_36C"/>
    <property type="match status" value="1"/>
</dbReference>
<sequence>MGPHVGVRGELDELAGWVATYRELRPLLHTGTAVHADLVDPAYALHGVVAPDGSDAVFAWVATASSTSYPPPAVPLPGLDPAAVYRLRPLLPDAPIEGNASRWGVDLPWWGAAGGARATAGVVVPGSVLTDVGVALPVLFPERSVLLRAQRVQPT</sequence>
<organism evidence="2 3">
    <name type="scientific">Luteimicrobium album</name>
    <dbReference type="NCBI Taxonomy" id="1054550"/>
    <lineage>
        <taxon>Bacteria</taxon>
        <taxon>Bacillati</taxon>
        <taxon>Actinomycetota</taxon>
        <taxon>Actinomycetes</taxon>
        <taxon>Micrococcales</taxon>
        <taxon>Luteimicrobium</taxon>
    </lineage>
</organism>
<evidence type="ECO:0000259" key="1">
    <source>
        <dbReference type="Pfam" id="PF16874"/>
    </source>
</evidence>
<evidence type="ECO:0000313" key="3">
    <source>
        <dbReference type="Proteomes" id="UP001157091"/>
    </source>
</evidence>
<dbReference type="Proteomes" id="UP001157091">
    <property type="component" value="Unassembled WGS sequence"/>
</dbReference>
<reference evidence="3" key="1">
    <citation type="journal article" date="2019" name="Int. J. Syst. Evol. Microbiol.">
        <title>The Global Catalogue of Microorganisms (GCM) 10K type strain sequencing project: providing services to taxonomists for standard genome sequencing and annotation.</title>
        <authorList>
            <consortium name="The Broad Institute Genomics Platform"/>
            <consortium name="The Broad Institute Genome Sequencing Center for Infectious Disease"/>
            <person name="Wu L."/>
            <person name="Ma J."/>
        </authorList>
    </citation>
    <scope>NUCLEOTIDE SEQUENCE [LARGE SCALE GENOMIC DNA]</scope>
    <source>
        <strain evidence="3">NBRC 106348</strain>
    </source>
</reference>
<dbReference type="InterPro" id="IPR031705">
    <property type="entry name" value="Glyco_hydro_36_C"/>
</dbReference>
<proteinExistence type="predicted"/>
<dbReference type="EMBL" id="BSUK01000001">
    <property type="protein sequence ID" value="GMA25250.1"/>
    <property type="molecule type" value="Genomic_DNA"/>
</dbReference>
<dbReference type="RefSeq" id="WP_348525368.1">
    <property type="nucleotide sequence ID" value="NZ_BSUK01000001.1"/>
</dbReference>
<comment type="caution">
    <text evidence="2">The sequence shown here is derived from an EMBL/GenBank/DDBJ whole genome shotgun (WGS) entry which is preliminary data.</text>
</comment>
<dbReference type="InterPro" id="IPR013780">
    <property type="entry name" value="Glyco_hydro_b"/>
</dbReference>
<protein>
    <recommendedName>
        <fullName evidence="1">Glycosyl hydrolase family 36 C-terminal domain-containing protein</fullName>
    </recommendedName>
</protein>
<accession>A0ABQ6I433</accession>
<evidence type="ECO:0000313" key="2">
    <source>
        <dbReference type="EMBL" id="GMA25250.1"/>
    </source>
</evidence>
<name>A0ABQ6I433_9MICO</name>
<gene>
    <name evidence="2" type="ORF">GCM10025864_30090</name>
</gene>
<feature type="domain" description="Glycosyl hydrolase family 36 C-terminal" evidence="1">
    <location>
        <begin position="47"/>
        <end position="137"/>
    </location>
</feature>
<dbReference type="Gene3D" id="2.60.40.1180">
    <property type="entry name" value="Golgi alpha-mannosidase II"/>
    <property type="match status" value="1"/>
</dbReference>